<evidence type="ECO:0000313" key="3">
    <source>
        <dbReference type="Proteomes" id="UP000677228"/>
    </source>
</evidence>
<name>A0A8S2E1L3_9BILA</name>
<dbReference type="Proteomes" id="UP000677228">
    <property type="component" value="Unassembled WGS sequence"/>
</dbReference>
<evidence type="ECO:0000313" key="1">
    <source>
        <dbReference type="EMBL" id="CAF1033329.1"/>
    </source>
</evidence>
<dbReference type="AlphaFoldDB" id="A0A8S2E1L3"/>
<reference evidence="1" key="1">
    <citation type="submission" date="2021-02" db="EMBL/GenBank/DDBJ databases">
        <authorList>
            <person name="Nowell W R."/>
        </authorList>
    </citation>
    <scope>NUCLEOTIDE SEQUENCE</scope>
</reference>
<protein>
    <submittedName>
        <fullName evidence="1">Uncharacterized protein</fullName>
    </submittedName>
</protein>
<dbReference type="EMBL" id="CAJOBA010007414">
    <property type="protein sequence ID" value="CAF3801597.1"/>
    <property type="molecule type" value="Genomic_DNA"/>
</dbReference>
<comment type="caution">
    <text evidence="1">The sequence shown here is derived from an EMBL/GenBank/DDBJ whole genome shotgun (WGS) entry which is preliminary data.</text>
</comment>
<dbReference type="EMBL" id="CAJNOK010007403">
    <property type="protein sequence ID" value="CAF1033329.1"/>
    <property type="molecule type" value="Genomic_DNA"/>
</dbReference>
<dbReference type="Proteomes" id="UP000682733">
    <property type="component" value="Unassembled WGS sequence"/>
</dbReference>
<organism evidence="1 3">
    <name type="scientific">Didymodactylos carnosus</name>
    <dbReference type="NCBI Taxonomy" id="1234261"/>
    <lineage>
        <taxon>Eukaryota</taxon>
        <taxon>Metazoa</taxon>
        <taxon>Spiralia</taxon>
        <taxon>Gnathifera</taxon>
        <taxon>Rotifera</taxon>
        <taxon>Eurotatoria</taxon>
        <taxon>Bdelloidea</taxon>
        <taxon>Philodinida</taxon>
        <taxon>Philodinidae</taxon>
        <taxon>Didymodactylos</taxon>
    </lineage>
</organism>
<gene>
    <name evidence="1" type="ORF">OVA965_LOCUS16104</name>
    <name evidence="2" type="ORF">TMI583_LOCUS16113</name>
</gene>
<evidence type="ECO:0000313" key="2">
    <source>
        <dbReference type="EMBL" id="CAF3801597.1"/>
    </source>
</evidence>
<sequence length="159" mass="18323">MLHIWEPVPRPESVPSIPGFRERFAYFDPGAHLCFNEREKQHIELYIKKLIIDDIYPLNLPTIFSSSTSSTSINHVQLQTPTLSAPNSSAFDDFMAAYREEDKEDDEEESISCGNGKEESKRISINEELKFFKLALQEFNLSFKPSTSSAIKFWKINKN</sequence>
<proteinExistence type="predicted"/>
<accession>A0A8S2E1L3</accession>